<keyword evidence="2" id="KW-1185">Reference proteome</keyword>
<dbReference type="AlphaFoldDB" id="A0A841C1E9"/>
<name>A0A841C1E9_9ACTN</name>
<dbReference type="InterPro" id="IPR054268">
    <property type="entry name" value="DUF6999"/>
</dbReference>
<gene>
    <name evidence="1" type="ORF">F4553_007189</name>
</gene>
<dbReference type="Proteomes" id="UP000587527">
    <property type="component" value="Unassembled WGS sequence"/>
</dbReference>
<dbReference type="Pfam" id="PF22523">
    <property type="entry name" value="DUF6999"/>
    <property type="match status" value="1"/>
</dbReference>
<reference evidence="1 2" key="1">
    <citation type="submission" date="2020-08" db="EMBL/GenBank/DDBJ databases">
        <title>Sequencing the genomes of 1000 actinobacteria strains.</title>
        <authorList>
            <person name="Klenk H.-P."/>
        </authorList>
    </citation>
    <scope>NUCLEOTIDE SEQUENCE [LARGE SCALE GENOMIC DNA]</scope>
    <source>
        <strain evidence="1 2">DSM 45362</strain>
    </source>
</reference>
<protein>
    <submittedName>
        <fullName evidence="1">Uncharacterized protein</fullName>
    </submittedName>
</protein>
<sequence>MRPEPTVWSAILSDPALPFDPGTLRMVVRDQRGWSRRWLYPVTRVVSRLAVALIVIVKRVVPVQFTAHATMDRLCVWFIRRFVSPEAATMLIRHFIIETNLLVFAARNAGLPGLPEVALRPTSIADLGNRAVIEHDINVYDVLISLGVAAGGRPLAAKPIGELDCSMLTVPPIDVSPGARRWLRLDIQTALCLMNIPFALCLSSEEYRRAVHSLRLDESVMAVLSTITGDPTFRTWSPAGVMVRVDSTLDVPRAVYEHAVICEYAHAYLLRLRAQHRSRPLPATVSTAH</sequence>
<proteinExistence type="predicted"/>
<accession>A0A841C1E9</accession>
<dbReference type="RefSeq" id="WP_184845317.1">
    <property type="nucleotide sequence ID" value="NZ_JACHMN010000003.1"/>
</dbReference>
<comment type="caution">
    <text evidence="1">The sequence shown here is derived from an EMBL/GenBank/DDBJ whole genome shotgun (WGS) entry which is preliminary data.</text>
</comment>
<evidence type="ECO:0000313" key="2">
    <source>
        <dbReference type="Proteomes" id="UP000587527"/>
    </source>
</evidence>
<organism evidence="1 2">
    <name type="scientific">Allocatelliglobosispora scoriae</name>
    <dbReference type="NCBI Taxonomy" id="643052"/>
    <lineage>
        <taxon>Bacteria</taxon>
        <taxon>Bacillati</taxon>
        <taxon>Actinomycetota</taxon>
        <taxon>Actinomycetes</taxon>
        <taxon>Micromonosporales</taxon>
        <taxon>Micromonosporaceae</taxon>
        <taxon>Allocatelliglobosispora</taxon>
    </lineage>
</organism>
<dbReference type="EMBL" id="JACHMN010000003">
    <property type="protein sequence ID" value="MBB5873755.1"/>
    <property type="molecule type" value="Genomic_DNA"/>
</dbReference>
<evidence type="ECO:0000313" key="1">
    <source>
        <dbReference type="EMBL" id="MBB5873755.1"/>
    </source>
</evidence>